<dbReference type="EMBL" id="BPQB01000052">
    <property type="protein sequence ID" value="GJE95808.1"/>
    <property type="molecule type" value="Genomic_DNA"/>
</dbReference>
<keyword evidence="5" id="KW-0190">Covalent protein-DNA linkage</keyword>
<dbReference type="InterPro" id="IPR036590">
    <property type="entry name" value="SRAP-like"/>
</dbReference>
<keyword evidence="7" id="KW-0456">Lyase</keyword>
<reference evidence="9 10" key="1">
    <citation type="submission" date="2021-08" db="EMBL/GenBank/DDBJ databases">
        <title>Draft Genome Sequence of Phanerochaete sordida strain YK-624.</title>
        <authorList>
            <person name="Mori T."/>
            <person name="Dohra H."/>
            <person name="Suzuki T."/>
            <person name="Kawagishi H."/>
            <person name="Hirai H."/>
        </authorList>
    </citation>
    <scope>NUCLEOTIDE SEQUENCE [LARGE SCALE GENOMIC DNA]</scope>
    <source>
        <strain evidence="9 10">YK-624</strain>
    </source>
</reference>
<keyword evidence="6" id="KW-0238">DNA-binding</keyword>
<keyword evidence="10" id="KW-1185">Reference proteome</keyword>
<feature type="region of interest" description="Disordered" evidence="8">
    <location>
        <begin position="255"/>
        <end position="332"/>
    </location>
</feature>
<evidence type="ECO:0000256" key="6">
    <source>
        <dbReference type="ARBA" id="ARBA00023125"/>
    </source>
</evidence>
<dbReference type="AlphaFoldDB" id="A0A9P3GGZ3"/>
<evidence type="ECO:0000313" key="9">
    <source>
        <dbReference type="EMBL" id="GJE95808.1"/>
    </source>
</evidence>
<feature type="compositionally biased region" description="Pro residues" evidence="8">
    <location>
        <begin position="284"/>
        <end position="304"/>
    </location>
</feature>
<accession>A0A9P3GGZ3</accession>
<feature type="region of interest" description="Disordered" evidence="8">
    <location>
        <begin position="347"/>
        <end position="439"/>
    </location>
</feature>
<dbReference type="GO" id="GO:0106300">
    <property type="term" value="P:protein-DNA covalent cross-linking repair"/>
    <property type="evidence" value="ECO:0007669"/>
    <property type="project" value="InterPro"/>
</dbReference>
<dbReference type="PANTHER" id="PTHR13604:SF0">
    <property type="entry name" value="ABASIC SITE PROCESSING PROTEIN HMCES"/>
    <property type="match status" value="1"/>
</dbReference>
<dbReference type="InterPro" id="IPR003738">
    <property type="entry name" value="SRAP"/>
</dbReference>
<evidence type="ECO:0000256" key="7">
    <source>
        <dbReference type="ARBA" id="ARBA00023239"/>
    </source>
</evidence>
<keyword evidence="4" id="KW-0378">Hydrolase</keyword>
<dbReference type="Gene3D" id="3.90.1680.10">
    <property type="entry name" value="SOS response associated peptidase-like"/>
    <property type="match status" value="1"/>
</dbReference>
<proteinExistence type="inferred from homology"/>
<organism evidence="9 10">
    <name type="scientific">Phanerochaete sordida</name>
    <dbReference type="NCBI Taxonomy" id="48140"/>
    <lineage>
        <taxon>Eukaryota</taxon>
        <taxon>Fungi</taxon>
        <taxon>Dikarya</taxon>
        <taxon>Basidiomycota</taxon>
        <taxon>Agaricomycotina</taxon>
        <taxon>Agaricomycetes</taxon>
        <taxon>Polyporales</taxon>
        <taxon>Phanerochaetaceae</taxon>
        <taxon>Phanerochaete</taxon>
    </lineage>
</organism>
<dbReference type="GO" id="GO:0003697">
    <property type="term" value="F:single-stranded DNA binding"/>
    <property type="evidence" value="ECO:0007669"/>
    <property type="project" value="InterPro"/>
</dbReference>
<sequence>MEAHGVYIKLMLDLEPGVVREKLANEYNIHPTEVINQDAFVRSYDISQYSSAPVLRQRAPKDPTSVLHVMRWGLLPGFKEHEGVSYPLMWTFDNCTSGMWIPLFADKRCVVVCQGIFLWRTKKVQEGKKKKNILVPYYHKYSDDRLILLAAVYDHNEKVLAGPIDSFSLLVSRPKDNNVTPAVLQSADAVARWLDTGAVSWPAAKPLALAAIPANLRTLFTRREVAPDIERAGAEGPALLRPPAERSDGIMAGLARSAQQAHTPPDPARRALKPRSAPVKSTAPPTPASPPKSPAPPAPAPPSPPKRKRGTAVPSEVCGSAPRKKVKVAYAPSARLQDALLATEKRNRLAALPPKAGGSGGDKTAEGTSTRAAGAGKRKRAPSSAHEGREDGAAAGSSPEGKKRPRTTPFDASTGAAAAGGKGKGRADGHESGGSGWRV</sequence>
<evidence type="ECO:0000256" key="4">
    <source>
        <dbReference type="ARBA" id="ARBA00022801"/>
    </source>
</evidence>
<dbReference type="GO" id="GO:0008233">
    <property type="term" value="F:peptidase activity"/>
    <property type="evidence" value="ECO:0007669"/>
    <property type="project" value="UniProtKB-KW"/>
</dbReference>
<name>A0A9P3GGZ3_9APHY</name>
<gene>
    <name evidence="9" type="ORF">PsYK624_119980</name>
</gene>
<evidence type="ECO:0000256" key="2">
    <source>
        <dbReference type="ARBA" id="ARBA00022670"/>
    </source>
</evidence>
<dbReference type="Proteomes" id="UP000703269">
    <property type="component" value="Unassembled WGS sequence"/>
</dbReference>
<evidence type="ECO:0000313" key="10">
    <source>
        <dbReference type="Proteomes" id="UP000703269"/>
    </source>
</evidence>
<protein>
    <submittedName>
        <fullName evidence="9">SOS response associated peptidase SARP domain-containing protein</fullName>
    </submittedName>
</protein>
<dbReference type="SUPFAM" id="SSF143081">
    <property type="entry name" value="BB1717-like"/>
    <property type="match status" value="1"/>
</dbReference>
<dbReference type="PANTHER" id="PTHR13604">
    <property type="entry name" value="DC12-RELATED"/>
    <property type="match status" value="1"/>
</dbReference>
<dbReference type="GO" id="GO:0016829">
    <property type="term" value="F:lyase activity"/>
    <property type="evidence" value="ECO:0007669"/>
    <property type="project" value="UniProtKB-KW"/>
</dbReference>
<comment type="similarity">
    <text evidence="1">Belongs to the SOS response-associated peptidase family.</text>
</comment>
<evidence type="ECO:0000256" key="5">
    <source>
        <dbReference type="ARBA" id="ARBA00023124"/>
    </source>
</evidence>
<keyword evidence="3" id="KW-0227">DNA damage</keyword>
<evidence type="ECO:0000256" key="8">
    <source>
        <dbReference type="SAM" id="MobiDB-lite"/>
    </source>
</evidence>
<keyword evidence="2" id="KW-0645">Protease</keyword>
<dbReference type="GO" id="GO:0006508">
    <property type="term" value="P:proteolysis"/>
    <property type="evidence" value="ECO:0007669"/>
    <property type="project" value="UniProtKB-KW"/>
</dbReference>
<dbReference type="Pfam" id="PF02586">
    <property type="entry name" value="SRAP"/>
    <property type="match status" value="1"/>
</dbReference>
<evidence type="ECO:0000256" key="3">
    <source>
        <dbReference type="ARBA" id="ARBA00022763"/>
    </source>
</evidence>
<dbReference type="OrthoDB" id="2111841at2759"/>
<comment type="caution">
    <text evidence="9">The sequence shown here is derived from an EMBL/GenBank/DDBJ whole genome shotgun (WGS) entry which is preliminary data.</text>
</comment>
<evidence type="ECO:0000256" key="1">
    <source>
        <dbReference type="ARBA" id="ARBA00008136"/>
    </source>
</evidence>